<sequence length="162" mass="18677">MPIKLVIFDLDETLVHARLEPLAQPADLRFSDYFIYIRPYAADLIKFASVKFSVAVWSSASPEYVEFISNALFGDQHGLLFRWDVQKCVQKVDSRTNGYVYIKDLRKVMKHGYQVEEIVIVDDSPEKIQRQPRSHLVVKPFHGDKQDKELHLVIAKLGEMAA</sequence>
<keyword evidence="3" id="KW-1185">Reference proteome</keyword>
<dbReference type="PANTHER" id="PTHR12210">
    <property type="entry name" value="DULLARD PROTEIN PHOSPHATASE"/>
    <property type="match status" value="1"/>
</dbReference>
<dbReference type="SUPFAM" id="SSF56784">
    <property type="entry name" value="HAD-like"/>
    <property type="match status" value="1"/>
</dbReference>
<protein>
    <recommendedName>
        <fullName evidence="1">FCP1 homology domain-containing protein</fullName>
    </recommendedName>
</protein>
<evidence type="ECO:0000259" key="1">
    <source>
        <dbReference type="PROSITE" id="PS50969"/>
    </source>
</evidence>
<dbReference type="EMBL" id="CP011409">
    <property type="protein sequence ID" value="AKZ64659.1"/>
    <property type="molecule type" value="Genomic_DNA"/>
</dbReference>
<gene>
    <name evidence="2" type="ORF">F506_20160</name>
</gene>
<organism evidence="2 3">
    <name type="scientific">Herbaspirillum hiltneri N3</name>
    <dbReference type="NCBI Taxonomy" id="1262470"/>
    <lineage>
        <taxon>Bacteria</taxon>
        <taxon>Pseudomonadati</taxon>
        <taxon>Pseudomonadota</taxon>
        <taxon>Betaproteobacteria</taxon>
        <taxon>Burkholderiales</taxon>
        <taxon>Oxalobacteraceae</taxon>
        <taxon>Herbaspirillum</taxon>
    </lineage>
</organism>
<dbReference type="PROSITE" id="PS50969">
    <property type="entry name" value="FCP1"/>
    <property type="match status" value="1"/>
</dbReference>
<dbReference type="InterPro" id="IPR036412">
    <property type="entry name" value="HAD-like_sf"/>
</dbReference>
<evidence type="ECO:0000313" key="2">
    <source>
        <dbReference type="EMBL" id="AKZ64659.1"/>
    </source>
</evidence>
<dbReference type="InterPro" id="IPR023214">
    <property type="entry name" value="HAD_sf"/>
</dbReference>
<dbReference type="InterPro" id="IPR050365">
    <property type="entry name" value="TIM50"/>
</dbReference>
<name>A0ABN4I156_9BURK</name>
<reference evidence="3" key="1">
    <citation type="journal article" date="2015" name="Genome Announc.">
        <title>Complete Genome Sequence of Herbaspirillum hiltneri N3 (DSM 17495), Isolated from Surface-Sterilized Wheat Roots.</title>
        <authorList>
            <person name="Guizelini D."/>
            <person name="Saizaki P.M."/>
            <person name="Coimbra N.A."/>
            <person name="Weiss V.A."/>
            <person name="Faoro H."/>
            <person name="Sfeir M.Z."/>
            <person name="Baura V.A."/>
            <person name="Monteiro R.A."/>
            <person name="Chubatsu L.S."/>
            <person name="Souza E.M."/>
            <person name="Cruz L.M."/>
            <person name="Pedrosa F.O."/>
            <person name="Raittz R.T."/>
            <person name="Marchaukoski J.N."/>
            <person name="Steffens M.B."/>
        </authorList>
    </citation>
    <scope>NUCLEOTIDE SEQUENCE [LARGE SCALE GENOMIC DNA]</scope>
    <source>
        <strain evidence="3">N3</strain>
    </source>
</reference>
<dbReference type="Proteomes" id="UP000063429">
    <property type="component" value="Chromosome"/>
</dbReference>
<feature type="domain" description="FCP1 homology" evidence="1">
    <location>
        <begin position="1"/>
        <end position="160"/>
    </location>
</feature>
<accession>A0ABN4I156</accession>
<dbReference type="Pfam" id="PF03031">
    <property type="entry name" value="NIF"/>
    <property type="match status" value="1"/>
</dbReference>
<dbReference type="Gene3D" id="3.40.50.1000">
    <property type="entry name" value="HAD superfamily/HAD-like"/>
    <property type="match status" value="1"/>
</dbReference>
<dbReference type="InterPro" id="IPR004274">
    <property type="entry name" value="FCP1_dom"/>
</dbReference>
<dbReference type="RefSeq" id="WP_053200391.1">
    <property type="nucleotide sequence ID" value="NZ_CP011409.1"/>
</dbReference>
<dbReference type="SMART" id="SM00577">
    <property type="entry name" value="CPDc"/>
    <property type="match status" value="1"/>
</dbReference>
<evidence type="ECO:0000313" key="3">
    <source>
        <dbReference type="Proteomes" id="UP000063429"/>
    </source>
</evidence>
<proteinExistence type="predicted"/>